<dbReference type="OrthoDB" id="10372275at2759"/>
<dbReference type="Proteomes" id="UP000237105">
    <property type="component" value="Unassembled WGS sequence"/>
</dbReference>
<gene>
    <name evidence="1" type="ORF">PanWU01x14_218290</name>
</gene>
<dbReference type="EMBL" id="JXTB01000237">
    <property type="protein sequence ID" value="PON51120.1"/>
    <property type="molecule type" value="Genomic_DNA"/>
</dbReference>
<keyword evidence="2" id="KW-1185">Reference proteome</keyword>
<accession>A0A2P5BQS0</accession>
<evidence type="ECO:0000313" key="1">
    <source>
        <dbReference type="EMBL" id="PON51120.1"/>
    </source>
</evidence>
<feature type="non-terminal residue" evidence="1">
    <location>
        <position position="1"/>
    </location>
</feature>
<proteinExistence type="predicted"/>
<sequence length="115" mass="13184">ATSSNETRSSRKALSLNLLKTSVSSALLLTLPSTMSVEEEKQKRVVRMLECFDMRPAYASASRSSAPPKKSVATLYNDVFMRREDKNLRRFPRSTRTPTEQGALSRTFLLRWRRE</sequence>
<evidence type="ECO:0000313" key="2">
    <source>
        <dbReference type="Proteomes" id="UP000237105"/>
    </source>
</evidence>
<protein>
    <submittedName>
        <fullName evidence="1">Uncharacterized protein</fullName>
    </submittedName>
</protein>
<organism evidence="1 2">
    <name type="scientific">Parasponia andersonii</name>
    <name type="common">Sponia andersonii</name>
    <dbReference type="NCBI Taxonomy" id="3476"/>
    <lineage>
        <taxon>Eukaryota</taxon>
        <taxon>Viridiplantae</taxon>
        <taxon>Streptophyta</taxon>
        <taxon>Embryophyta</taxon>
        <taxon>Tracheophyta</taxon>
        <taxon>Spermatophyta</taxon>
        <taxon>Magnoliopsida</taxon>
        <taxon>eudicotyledons</taxon>
        <taxon>Gunneridae</taxon>
        <taxon>Pentapetalae</taxon>
        <taxon>rosids</taxon>
        <taxon>fabids</taxon>
        <taxon>Rosales</taxon>
        <taxon>Cannabaceae</taxon>
        <taxon>Parasponia</taxon>
    </lineage>
</organism>
<comment type="caution">
    <text evidence="1">The sequence shown here is derived from an EMBL/GenBank/DDBJ whole genome shotgun (WGS) entry which is preliminary data.</text>
</comment>
<name>A0A2P5BQS0_PARAD</name>
<dbReference type="AlphaFoldDB" id="A0A2P5BQS0"/>
<reference evidence="2" key="1">
    <citation type="submission" date="2016-06" db="EMBL/GenBank/DDBJ databases">
        <title>Parallel loss of symbiosis genes in relatives of nitrogen-fixing non-legume Parasponia.</title>
        <authorList>
            <person name="Van Velzen R."/>
            <person name="Holmer R."/>
            <person name="Bu F."/>
            <person name="Rutten L."/>
            <person name="Van Zeijl A."/>
            <person name="Liu W."/>
            <person name="Santuari L."/>
            <person name="Cao Q."/>
            <person name="Sharma T."/>
            <person name="Shen D."/>
            <person name="Roswanjaya Y."/>
            <person name="Wardhani T."/>
            <person name="Kalhor M.S."/>
            <person name="Jansen J."/>
            <person name="Van den Hoogen J."/>
            <person name="Gungor B."/>
            <person name="Hartog M."/>
            <person name="Hontelez J."/>
            <person name="Verver J."/>
            <person name="Yang W.-C."/>
            <person name="Schijlen E."/>
            <person name="Repin R."/>
            <person name="Schilthuizen M."/>
            <person name="Schranz E."/>
            <person name="Heidstra R."/>
            <person name="Miyata K."/>
            <person name="Fedorova E."/>
            <person name="Kohlen W."/>
            <person name="Bisseling T."/>
            <person name="Smit S."/>
            <person name="Geurts R."/>
        </authorList>
    </citation>
    <scope>NUCLEOTIDE SEQUENCE [LARGE SCALE GENOMIC DNA]</scope>
    <source>
        <strain evidence="2">cv. WU1-14</strain>
    </source>
</reference>